<keyword evidence="7" id="KW-0436">Ligase</keyword>
<proteinExistence type="inferred from homology"/>
<dbReference type="GO" id="GO:0009252">
    <property type="term" value="P:peptidoglycan biosynthetic process"/>
    <property type="evidence" value="ECO:0007669"/>
    <property type="project" value="UniProtKB-UniRule"/>
</dbReference>
<keyword evidence="7" id="KW-0460">Magnesium</keyword>
<evidence type="ECO:0000259" key="10">
    <source>
        <dbReference type="Pfam" id="PF02875"/>
    </source>
</evidence>
<feature type="binding site" evidence="7">
    <location>
        <position position="174"/>
    </location>
    <ligand>
        <name>UDP-N-acetyl-alpha-D-muramoyl-L-alanyl-D-glutamate</name>
        <dbReference type="ChEBI" id="CHEBI:83900"/>
    </ligand>
</feature>
<dbReference type="NCBIfam" id="NF001124">
    <property type="entry name" value="PRK00139.1-2"/>
    <property type="match status" value="1"/>
</dbReference>
<evidence type="ECO:0000256" key="1">
    <source>
        <dbReference type="ARBA" id="ARBA00005898"/>
    </source>
</evidence>
<evidence type="ECO:0000256" key="4">
    <source>
        <dbReference type="ARBA" id="ARBA00022984"/>
    </source>
</evidence>
<feature type="binding site" evidence="7">
    <location>
        <begin position="106"/>
        <end position="112"/>
    </location>
    <ligand>
        <name>ATP</name>
        <dbReference type="ChEBI" id="CHEBI:30616"/>
    </ligand>
</feature>
<comment type="catalytic activity">
    <reaction evidence="7">
        <text>UDP-N-acetyl-alpha-D-muramoyl-L-alanyl-D-glutamate + meso-2,6-diaminopimelate + ATP = UDP-N-acetyl-alpha-D-muramoyl-L-alanyl-gamma-D-glutamyl-meso-2,6-diaminopimelate + ADP + phosphate + H(+)</text>
        <dbReference type="Rhea" id="RHEA:23676"/>
        <dbReference type="ChEBI" id="CHEBI:15378"/>
        <dbReference type="ChEBI" id="CHEBI:30616"/>
        <dbReference type="ChEBI" id="CHEBI:43474"/>
        <dbReference type="ChEBI" id="CHEBI:57791"/>
        <dbReference type="ChEBI" id="CHEBI:83900"/>
        <dbReference type="ChEBI" id="CHEBI:83905"/>
        <dbReference type="ChEBI" id="CHEBI:456216"/>
        <dbReference type="EC" id="6.3.2.13"/>
    </reaction>
</comment>
<dbReference type="EC" id="6.3.2.13" evidence="7"/>
<feature type="binding site" evidence="7">
    <location>
        <position position="182"/>
    </location>
    <ligand>
        <name>UDP-N-acetyl-alpha-D-muramoyl-L-alanyl-D-glutamate</name>
        <dbReference type="ChEBI" id="CHEBI:83900"/>
    </ligand>
</feature>
<dbReference type="Gene3D" id="3.40.1190.10">
    <property type="entry name" value="Mur-like, catalytic domain"/>
    <property type="match status" value="1"/>
</dbReference>
<dbReference type="Gene3D" id="3.90.190.20">
    <property type="entry name" value="Mur ligase, C-terminal domain"/>
    <property type="match status" value="1"/>
</dbReference>
<feature type="binding site" evidence="7">
    <location>
        <position position="29"/>
    </location>
    <ligand>
        <name>UDP-N-acetyl-alpha-D-muramoyl-L-alanyl-D-glutamate</name>
        <dbReference type="ChEBI" id="CHEBI:83900"/>
    </ligand>
</feature>
<dbReference type="NCBIfam" id="TIGR01085">
    <property type="entry name" value="murE"/>
    <property type="match status" value="1"/>
</dbReference>
<dbReference type="STRING" id="1703779.AMJ83_05450"/>
<dbReference type="SUPFAM" id="SSF53623">
    <property type="entry name" value="MurD-like peptide ligases, catalytic domain"/>
    <property type="match status" value="1"/>
</dbReference>
<dbReference type="InterPro" id="IPR036565">
    <property type="entry name" value="Mur-like_cat_sf"/>
</dbReference>
<sequence>MRLSELILGVDGQLYNMKDVEIRSLEFDSRKINRDALYIAVQGARYDGHNFIREVESKGAVAVVTQKKVDTTLPQIVVSDTRDVLRKLAKRFYGNFDKLIKIGVTGTNGKTTTAFLIHSILTQARRNPGLIGTVYYLSKTTYKATRTTPEALDILKLYNEFEMQGLDSVVMEVSSHALKLKRVEDIDFDVAVFTNLSQDHLDFHDTMDDYRASKLHIFSLLKQNGHAVYNNDDEIGAFIKALPLVNKISFGTKTGSDIQARIVEQTLDGLRLMVRLDGNEHEVRSALIGEFNLYNILAAFAAGIALDIDTKNIVGGIEKLKTVRGRMERVVSNIFVDFAHTPAAIENVLRSLRKYAVGRLIIVFGCGGDRDKDKRPKMGAIASKLADMVVITSDNPRTEVPTQIIDDIKRGIIGNNYKIVEDRVDAIRYAISSRDDSDIVVIAGKGHEEYQIVGDREIEFDDAEVVRKCSENSC</sequence>
<dbReference type="InterPro" id="IPR005761">
    <property type="entry name" value="UDP-N-AcMur-Glu-dNH2Pim_ligase"/>
</dbReference>
<dbReference type="GO" id="GO:0000287">
    <property type="term" value="F:magnesium ion binding"/>
    <property type="evidence" value="ECO:0007669"/>
    <property type="project" value="UniProtKB-UniRule"/>
</dbReference>
<dbReference type="InterPro" id="IPR036615">
    <property type="entry name" value="Mur_ligase_C_dom_sf"/>
</dbReference>
<dbReference type="Gene3D" id="3.40.1390.10">
    <property type="entry name" value="MurE/MurF, N-terminal domain"/>
    <property type="match status" value="1"/>
</dbReference>
<comment type="caution">
    <text evidence="12">The sequence shown here is derived from an EMBL/GenBank/DDBJ whole genome shotgun (WGS) entry which is preliminary data.</text>
</comment>
<dbReference type="HAMAP" id="MF_00208">
    <property type="entry name" value="MurE"/>
    <property type="match status" value="1"/>
</dbReference>
<evidence type="ECO:0000313" key="12">
    <source>
        <dbReference type="EMBL" id="KPK63891.1"/>
    </source>
</evidence>
<dbReference type="GO" id="GO:0008765">
    <property type="term" value="F:UDP-N-acetylmuramoylalanyl-D-glutamate-2,6-diaminopimelate ligase activity"/>
    <property type="evidence" value="ECO:0007669"/>
    <property type="project" value="UniProtKB-UniRule"/>
</dbReference>
<feature type="binding site" evidence="7">
    <location>
        <position position="370"/>
    </location>
    <ligand>
        <name>meso-2,6-diaminopimelate</name>
        <dbReference type="ChEBI" id="CHEBI:57791"/>
    </ligand>
</feature>
<dbReference type="PANTHER" id="PTHR23135:SF4">
    <property type="entry name" value="UDP-N-ACETYLMURAMOYL-L-ALANYL-D-GLUTAMATE--2,6-DIAMINOPIMELATE LIGASE MURE HOMOLOG, CHLOROPLASTIC"/>
    <property type="match status" value="1"/>
</dbReference>
<keyword evidence="6 7" id="KW-0961">Cell wall biogenesis/degradation</keyword>
<keyword evidence="3 7" id="KW-0133">Cell shape</keyword>
<dbReference type="SUPFAM" id="SSF63418">
    <property type="entry name" value="MurE/MurF N-terminal domain"/>
    <property type="match status" value="1"/>
</dbReference>
<keyword evidence="7" id="KW-0547">Nucleotide-binding</keyword>
<keyword evidence="7" id="KW-0067">ATP-binding</keyword>
<dbReference type="GO" id="GO:0005737">
    <property type="term" value="C:cytoplasm"/>
    <property type="evidence" value="ECO:0007669"/>
    <property type="project" value="UniProtKB-SubCell"/>
</dbReference>
<evidence type="ECO:0000256" key="7">
    <source>
        <dbReference type="HAMAP-Rule" id="MF_00208"/>
    </source>
</evidence>
<evidence type="ECO:0000256" key="3">
    <source>
        <dbReference type="ARBA" id="ARBA00022960"/>
    </source>
</evidence>
<dbReference type="AlphaFoldDB" id="A0A0S8FT39"/>
<keyword evidence="2 7" id="KW-0132">Cell division</keyword>
<dbReference type="GO" id="GO:0071555">
    <property type="term" value="P:cell wall organization"/>
    <property type="evidence" value="ECO:0007669"/>
    <property type="project" value="UniProtKB-KW"/>
</dbReference>
<dbReference type="Pfam" id="PF08245">
    <property type="entry name" value="Mur_ligase_M"/>
    <property type="match status" value="1"/>
</dbReference>
<comment type="similarity">
    <text evidence="1 7">Belongs to the MurCDEF family. MurE subfamily.</text>
</comment>
<feature type="binding site" evidence="7">
    <location>
        <begin position="147"/>
        <end position="148"/>
    </location>
    <ligand>
        <name>UDP-N-acetyl-alpha-D-muramoyl-L-alanyl-D-glutamate</name>
        <dbReference type="ChEBI" id="CHEBI:83900"/>
    </ligand>
</feature>
<dbReference type="GO" id="GO:0005524">
    <property type="term" value="F:ATP binding"/>
    <property type="evidence" value="ECO:0007669"/>
    <property type="project" value="UniProtKB-UniRule"/>
</dbReference>
<accession>A0A0S8FT39</accession>
<dbReference type="GO" id="GO:0008360">
    <property type="term" value="P:regulation of cell shape"/>
    <property type="evidence" value="ECO:0007669"/>
    <property type="project" value="UniProtKB-KW"/>
</dbReference>
<reference evidence="12 13" key="1">
    <citation type="journal article" date="2015" name="Microbiome">
        <title>Genomic resolution of linkages in carbon, nitrogen, and sulfur cycling among widespread estuary sediment bacteria.</title>
        <authorList>
            <person name="Baker B.J."/>
            <person name="Lazar C.S."/>
            <person name="Teske A.P."/>
            <person name="Dick G.J."/>
        </authorList>
    </citation>
    <scope>NUCLEOTIDE SEQUENCE [LARGE SCALE GENOMIC DNA]</scope>
    <source>
        <strain evidence="12">SM23_42</strain>
    </source>
</reference>
<evidence type="ECO:0000259" key="9">
    <source>
        <dbReference type="Pfam" id="PF01225"/>
    </source>
</evidence>
<organism evidence="12 13">
    <name type="scientific">candidate division WOR_3 bacterium SM23_42</name>
    <dbReference type="NCBI Taxonomy" id="1703779"/>
    <lineage>
        <taxon>Bacteria</taxon>
        <taxon>Bacteria division WOR-3</taxon>
    </lineage>
</organism>
<evidence type="ECO:0000256" key="8">
    <source>
        <dbReference type="RuleBase" id="RU004135"/>
    </source>
</evidence>
<protein>
    <recommendedName>
        <fullName evidence="7">UDP-N-acetylmuramoyl-L-alanyl-D-glutamate--2,6-diaminopimelate ligase</fullName>
        <ecNumber evidence="7">6.3.2.13</ecNumber>
    </recommendedName>
    <alternativeName>
        <fullName evidence="7">Meso-A2pm-adding enzyme</fullName>
    </alternativeName>
    <alternativeName>
        <fullName evidence="7">Meso-diaminopimelate-adding enzyme</fullName>
    </alternativeName>
    <alternativeName>
        <fullName evidence="7">UDP-MurNAc-L-Ala-D-Glu:meso-diaminopimelate ligase</fullName>
    </alternativeName>
    <alternativeName>
        <fullName evidence="7">UDP-MurNAc-tripeptide synthetase</fullName>
    </alternativeName>
    <alternativeName>
        <fullName evidence="7">UDP-N-acetylmuramyl-tripeptide synthetase</fullName>
    </alternativeName>
</protein>
<dbReference type="GO" id="GO:0051301">
    <property type="term" value="P:cell division"/>
    <property type="evidence" value="ECO:0007669"/>
    <property type="project" value="UniProtKB-KW"/>
</dbReference>
<keyword evidence="5 7" id="KW-0131">Cell cycle</keyword>
<comment type="PTM">
    <text evidence="7">Carboxylation is probably crucial for Mg(2+) binding and, consequently, for the gamma-phosphate positioning of ATP.</text>
</comment>
<dbReference type="Proteomes" id="UP000051373">
    <property type="component" value="Unassembled WGS sequence"/>
</dbReference>
<evidence type="ECO:0000256" key="2">
    <source>
        <dbReference type="ARBA" id="ARBA00022618"/>
    </source>
</evidence>
<keyword evidence="7" id="KW-0963">Cytoplasm</keyword>
<evidence type="ECO:0000259" key="11">
    <source>
        <dbReference type="Pfam" id="PF08245"/>
    </source>
</evidence>
<feature type="domain" description="Mur ligase C-terminal" evidence="10">
    <location>
        <begin position="325"/>
        <end position="446"/>
    </location>
</feature>
<keyword evidence="4 7" id="KW-0573">Peptidoglycan synthesis</keyword>
<dbReference type="NCBIfam" id="NF001126">
    <property type="entry name" value="PRK00139.1-4"/>
    <property type="match status" value="1"/>
</dbReference>
<dbReference type="PANTHER" id="PTHR23135">
    <property type="entry name" value="MUR LIGASE FAMILY MEMBER"/>
    <property type="match status" value="1"/>
</dbReference>
<dbReference type="InterPro" id="IPR013221">
    <property type="entry name" value="Mur_ligase_cen"/>
</dbReference>
<dbReference type="Pfam" id="PF02875">
    <property type="entry name" value="Mur_ligase_C"/>
    <property type="match status" value="1"/>
</dbReference>
<comment type="caution">
    <text evidence="7">Lacks conserved residue(s) required for the propagation of feature annotation.</text>
</comment>
<feature type="domain" description="Mur ligase N-terminal catalytic" evidence="9">
    <location>
        <begin position="22"/>
        <end position="93"/>
    </location>
</feature>
<feature type="binding site" evidence="7">
    <location>
        <position position="444"/>
    </location>
    <ligand>
        <name>meso-2,6-diaminopimelate</name>
        <dbReference type="ChEBI" id="CHEBI:57791"/>
    </ligand>
</feature>
<name>A0A0S8FT39_UNCW3</name>
<evidence type="ECO:0000256" key="5">
    <source>
        <dbReference type="ARBA" id="ARBA00023306"/>
    </source>
</evidence>
<dbReference type="InterPro" id="IPR004101">
    <property type="entry name" value="Mur_ligase_C"/>
</dbReference>
<evidence type="ECO:0000313" key="13">
    <source>
        <dbReference type="Proteomes" id="UP000051373"/>
    </source>
</evidence>
<dbReference type="EMBL" id="LJUJ01000008">
    <property type="protein sequence ID" value="KPK63891.1"/>
    <property type="molecule type" value="Genomic_DNA"/>
</dbReference>
<comment type="subcellular location">
    <subcellularLocation>
        <location evidence="7 8">Cytoplasm</location>
    </subcellularLocation>
</comment>
<feature type="binding site" evidence="7">
    <location>
        <begin position="394"/>
        <end position="397"/>
    </location>
    <ligand>
        <name>meso-2,6-diaminopimelate</name>
        <dbReference type="ChEBI" id="CHEBI:57791"/>
    </ligand>
</feature>
<dbReference type="UniPathway" id="UPA00219"/>
<gene>
    <name evidence="7" type="primary">murE</name>
    <name evidence="12" type="ORF">AMJ83_05450</name>
</gene>
<evidence type="ECO:0000256" key="6">
    <source>
        <dbReference type="ARBA" id="ARBA00023316"/>
    </source>
</evidence>
<dbReference type="Pfam" id="PF01225">
    <property type="entry name" value="Mur_ligase"/>
    <property type="match status" value="1"/>
</dbReference>
<dbReference type="PATRIC" id="fig|1703779.3.peg.1308"/>
<feature type="short sequence motif" description="Meso-diaminopimelate recognition motif" evidence="7">
    <location>
        <begin position="394"/>
        <end position="397"/>
    </location>
</feature>
<comment type="cofactor">
    <cofactor evidence="7">
        <name>Mg(2+)</name>
        <dbReference type="ChEBI" id="CHEBI:18420"/>
    </cofactor>
</comment>
<feature type="modified residue" description="N6-carboxylysine" evidence="7">
    <location>
        <position position="214"/>
    </location>
</feature>
<feature type="binding site" evidence="7">
    <location>
        <position position="448"/>
    </location>
    <ligand>
        <name>meso-2,6-diaminopimelate</name>
        <dbReference type="ChEBI" id="CHEBI:57791"/>
    </ligand>
</feature>
<dbReference type="SUPFAM" id="SSF53244">
    <property type="entry name" value="MurD-like peptide ligases, peptide-binding domain"/>
    <property type="match status" value="1"/>
</dbReference>
<dbReference type="InterPro" id="IPR035911">
    <property type="entry name" value="MurE/MurF_N"/>
</dbReference>
<dbReference type="InterPro" id="IPR000713">
    <property type="entry name" value="Mur_ligase_N"/>
</dbReference>
<comment type="pathway">
    <text evidence="7 8">Cell wall biogenesis; peptidoglycan biosynthesis.</text>
</comment>
<feature type="domain" description="Mur ligase central" evidence="11">
    <location>
        <begin position="104"/>
        <end position="302"/>
    </location>
</feature>
<comment type="function">
    <text evidence="7">Catalyzes the addition of meso-diaminopimelic acid to the nucleotide precursor UDP-N-acetylmuramoyl-L-alanyl-D-glutamate (UMAG) in the biosynthesis of bacterial cell-wall peptidoglycan.</text>
</comment>